<organism evidence="9 10">
    <name type="scientific">Agromyces atrinae</name>
    <dbReference type="NCBI Taxonomy" id="592376"/>
    <lineage>
        <taxon>Bacteria</taxon>
        <taxon>Bacillati</taxon>
        <taxon>Actinomycetota</taxon>
        <taxon>Actinomycetes</taxon>
        <taxon>Micrococcales</taxon>
        <taxon>Microbacteriaceae</taxon>
        <taxon>Agromyces</taxon>
    </lineage>
</organism>
<evidence type="ECO:0000259" key="8">
    <source>
        <dbReference type="Pfam" id="PF03772"/>
    </source>
</evidence>
<dbReference type="NCBIfam" id="TIGR00360">
    <property type="entry name" value="ComEC_N-term"/>
    <property type="match status" value="1"/>
</dbReference>
<evidence type="ECO:0000256" key="4">
    <source>
        <dbReference type="ARBA" id="ARBA00022989"/>
    </source>
</evidence>
<evidence type="ECO:0000256" key="5">
    <source>
        <dbReference type="ARBA" id="ARBA00023136"/>
    </source>
</evidence>
<feature type="transmembrane region" description="Helical" evidence="6">
    <location>
        <begin position="255"/>
        <end position="277"/>
    </location>
</feature>
<evidence type="ECO:0000256" key="6">
    <source>
        <dbReference type="SAM" id="Phobius"/>
    </source>
</evidence>
<dbReference type="Pfam" id="PF00753">
    <property type="entry name" value="Lactamase_B"/>
    <property type="match status" value="1"/>
</dbReference>
<keyword evidence="5 6" id="KW-0472">Membrane</keyword>
<proteinExistence type="predicted"/>
<dbReference type="GO" id="GO:0005886">
    <property type="term" value="C:plasma membrane"/>
    <property type="evidence" value="ECO:0007669"/>
    <property type="project" value="UniProtKB-SubCell"/>
</dbReference>
<gene>
    <name evidence="9" type="ORF">BJ972_000515</name>
</gene>
<dbReference type="CDD" id="cd07731">
    <property type="entry name" value="ComA-like_MBL-fold"/>
    <property type="match status" value="1"/>
</dbReference>
<comment type="caution">
    <text evidence="9">The sequence shown here is derived from an EMBL/GenBank/DDBJ whole genome shotgun (WGS) entry which is preliminary data.</text>
</comment>
<dbReference type="PANTHER" id="PTHR30619:SF1">
    <property type="entry name" value="RECOMBINATION PROTEIN 2"/>
    <property type="match status" value="1"/>
</dbReference>
<feature type="domain" description="ComEC/Rec2-related protein" evidence="8">
    <location>
        <begin position="2"/>
        <end position="247"/>
    </location>
</feature>
<feature type="transmembrane region" description="Helical" evidence="6">
    <location>
        <begin position="36"/>
        <end position="53"/>
    </location>
</feature>
<keyword evidence="2" id="KW-1003">Cell membrane</keyword>
<feature type="transmembrane region" description="Helical" evidence="6">
    <location>
        <begin position="59"/>
        <end position="75"/>
    </location>
</feature>
<evidence type="ECO:0000259" key="7">
    <source>
        <dbReference type="Pfam" id="PF00753"/>
    </source>
</evidence>
<evidence type="ECO:0000313" key="10">
    <source>
        <dbReference type="Proteomes" id="UP000581087"/>
    </source>
</evidence>
<keyword evidence="4 6" id="KW-1133">Transmembrane helix</keyword>
<dbReference type="Gene3D" id="3.60.15.10">
    <property type="entry name" value="Ribonuclease Z/Hydroxyacylglutathione hydrolase-like"/>
    <property type="match status" value="1"/>
</dbReference>
<feature type="transmembrane region" description="Helical" evidence="6">
    <location>
        <begin position="134"/>
        <end position="155"/>
    </location>
</feature>
<dbReference type="PANTHER" id="PTHR30619">
    <property type="entry name" value="DNA INTERNALIZATION/COMPETENCE PROTEIN COMEC/REC2"/>
    <property type="match status" value="1"/>
</dbReference>
<feature type="transmembrane region" description="Helical" evidence="6">
    <location>
        <begin position="194"/>
        <end position="217"/>
    </location>
</feature>
<feature type="transmembrane region" description="Helical" evidence="6">
    <location>
        <begin position="161"/>
        <end position="187"/>
    </location>
</feature>
<keyword evidence="3 6" id="KW-0812">Transmembrane</keyword>
<dbReference type="AlphaFoldDB" id="A0A852S277"/>
<dbReference type="InterPro" id="IPR036866">
    <property type="entry name" value="RibonucZ/Hydroxyglut_hydro"/>
</dbReference>
<evidence type="ECO:0000313" key="9">
    <source>
        <dbReference type="EMBL" id="NYD65996.1"/>
    </source>
</evidence>
<feature type="domain" description="Metallo-beta-lactamase" evidence="7">
    <location>
        <begin position="298"/>
        <end position="471"/>
    </location>
</feature>
<feature type="transmembrane region" description="Helical" evidence="6">
    <location>
        <begin position="229"/>
        <end position="248"/>
    </location>
</feature>
<reference evidence="9 10" key="1">
    <citation type="submission" date="2020-07" db="EMBL/GenBank/DDBJ databases">
        <title>Sequencing the genomes of 1000 actinobacteria strains.</title>
        <authorList>
            <person name="Klenk H.-P."/>
        </authorList>
    </citation>
    <scope>NUCLEOTIDE SEQUENCE [LARGE SCALE GENOMIC DNA]</scope>
    <source>
        <strain evidence="9 10">DSM 23870</strain>
    </source>
</reference>
<sequence>MQLSSLSHLTAVSGANCAIVVAAVMLLGAAARVPRGVRIALAAVALLGFVVLVTPEASVVRAGVMALIVLVSLARGRQGGGLPALALAVVVLLVLDPWMSRDYGFALSVLATAGLLVLTSPLSRALERWMPSSLARVLAIPLAAQLACQPVLILLEPSLPLYGVAANLLAAPAAPVGTVLGLVACLVLPVLPGVAYAAAQIAWAPASWIAAIAHTAAALPGARVPWMDGLVGFLVIVIVTLAALGVALAGRRRVLVRGVAIAIVVVAVGSYVGAALVTPRLRTASLPADWSMAACDIGQGDAVVVRSGDVHVLVDSGPDPEALSRCLDQLGIDRLDVFVISHFDLDHIGGTDAIVGRVDAVVTGGVPDPRGSDLLAQLADGGAEIHEVVAGDHGRIGGVWWSVLWPDAKDPAAEAGNDASVSMVMDAEGVRSLFLGDLGEDSQRALLATSAVPDVDVVKVAHHGSADQLAEVYQDARAEVGIISVGADNGYGHPAESILQTLSDTGAHALRTDQLGLIVLARSDDGLSAWFERSPPGGDAFG</sequence>
<dbReference type="Proteomes" id="UP000581087">
    <property type="component" value="Unassembled WGS sequence"/>
</dbReference>
<evidence type="ECO:0000256" key="1">
    <source>
        <dbReference type="ARBA" id="ARBA00004651"/>
    </source>
</evidence>
<evidence type="ECO:0000256" key="3">
    <source>
        <dbReference type="ARBA" id="ARBA00022692"/>
    </source>
</evidence>
<dbReference type="InterPro" id="IPR001279">
    <property type="entry name" value="Metallo-B-lactamas"/>
</dbReference>
<dbReference type="Pfam" id="PF03772">
    <property type="entry name" value="Competence"/>
    <property type="match status" value="1"/>
</dbReference>
<dbReference type="EMBL" id="JACCBI010000001">
    <property type="protein sequence ID" value="NYD65996.1"/>
    <property type="molecule type" value="Genomic_DNA"/>
</dbReference>
<dbReference type="SUPFAM" id="SSF56281">
    <property type="entry name" value="Metallo-hydrolase/oxidoreductase"/>
    <property type="match status" value="1"/>
</dbReference>
<dbReference type="InterPro" id="IPR004477">
    <property type="entry name" value="ComEC_N"/>
</dbReference>
<dbReference type="InterPro" id="IPR035681">
    <property type="entry name" value="ComA-like_MBL"/>
</dbReference>
<comment type="subcellular location">
    <subcellularLocation>
        <location evidence="1">Cell membrane</location>
        <topology evidence="1">Multi-pass membrane protein</topology>
    </subcellularLocation>
</comment>
<name>A0A852S277_9MICO</name>
<feature type="transmembrane region" description="Helical" evidence="6">
    <location>
        <begin position="82"/>
        <end position="99"/>
    </location>
</feature>
<accession>A0A852S277</accession>
<dbReference type="InterPro" id="IPR052159">
    <property type="entry name" value="Competence_DNA_uptake"/>
</dbReference>
<dbReference type="RefSeq" id="WP_164989936.1">
    <property type="nucleotide sequence ID" value="NZ_JACCBI010000001.1"/>
</dbReference>
<feature type="transmembrane region" description="Helical" evidence="6">
    <location>
        <begin position="105"/>
        <end position="122"/>
    </location>
</feature>
<protein>
    <submittedName>
        <fullName evidence="9">ComEC/Rec2-related protein</fullName>
    </submittedName>
</protein>
<evidence type="ECO:0000256" key="2">
    <source>
        <dbReference type="ARBA" id="ARBA00022475"/>
    </source>
</evidence>
<feature type="transmembrane region" description="Helical" evidence="6">
    <location>
        <begin position="6"/>
        <end position="29"/>
    </location>
</feature>